<dbReference type="EMBL" id="QGNW01002606">
    <property type="protein sequence ID" value="RVW15051.1"/>
    <property type="molecule type" value="Genomic_DNA"/>
</dbReference>
<feature type="domain" description="TIR" evidence="2">
    <location>
        <begin position="3"/>
        <end position="60"/>
    </location>
</feature>
<dbReference type="AlphaFoldDB" id="A0A438BVN9"/>
<dbReference type="Gene3D" id="3.40.50.10140">
    <property type="entry name" value="Toll/interleukin-1 receptor homology (TIR) domain"/>
    <property type="match status" value="1"/>
</dbReference>
<dbReference type="PANTHER" id="PTHR32009:SF100">
    <property type="entry name" value="TOLL-INTERLEUKIN-RESISTANCE (TIR) DOMAIN FAMILY PROTEIN"/>
    <property type="match status" value="1"/>
</dbReference>
<evidence type="ECO:0000259" key="2">
    <source>
        <dbReference type="Pfam" id="PF01582"/>
    </source>
</evidence>
<protein>
    <recommendedName>
        <fullName evidence="2">TIR domain-containing protein</fullName>
    </recommendedName>
</protein>
<evidence type="ECO:0000256" key="1">
    <source>
        <dbReference type="ARBA" id="ARBA00023027"/>
    </source>
</evidence>
<dbReference type="Proteomes" id="UP000288805">
    <property type="component" value="Unassembled WGS sequence"/>
</dbReference>
<reference evidence="3 4" key="1">
    <citation type="journal article" date="2018" name="PLoS Genet.">
        <title>Population sequencing reveals clonal diversity and ancestral inbreeding in the grapevine cultivar Chardonnay.</title>
        <authorList>
            <person name="Roach M.J."/>
            <person name="Johnson D.L."/>
            <person name="Bohlmann J."/>
            <person name="van Vuuren H.J."/>
            <person name="Jones S.J."/>
            <person name="Pretorius I.S."/>
            <person name="Schmidt S.A."/>
            <person name="Borneman A.R."/>
        </authorList>
    </citation>
    <scope>NUCLEOTIDE SEQUENCE [LARGE SCALE GENOMIC DNA]</scope>
    <source>
        <strain evidence="4">cv. Chardonnay</strain>
        <tissue evidence="3">Leaf</tissue>
    </source>
</reference>
<name>A0A438BVN9_VITVI</name>
<dbReference type="PANTHER" id="PTHR32009">
    <property type="entry name" value="TMV RESISTANCE PROTEIN N-LIKE"/>
    <property type="match status" value="1"/>
</dbReference>
<evidence type="ECO:0000313" key="3">
    <source>
        <dbReference type="EMBL" id="RVW15051.1"/>
    </source>
</evidence>
<accession>A0A438BVN9</accession>
<dbReference type="SUPFAM" id="SSF52200">
    <property type="entry name" value="Toll/Interleukin receptor TIR domain"/>
    <property type="match status" value="1"/>
</dbReference>
<dbReference type="InterPro" id="IPR000157">
    <property type="entry name" value="TIR_dom"/>
</dbReference>
<gene>
    <name evidence="3" type="ORF">CK203_084792</name>
</gene>
<dbReference type="InterPro" id="IPR035897">
    <property type="entry name" value="Toll_tir_struct_dom_sf"/>
</dbReference>
<organism evidence="3 4">
    <name type="scientific">Vitis vinifera</name>
    <name type="common">Grape</name>
    <dbReference type="NCBI Taxonomy" id="29760"/>
    <lineage>
        <taxon>Eukaryota</taxon>
        <taxon>Viridiplantae</taxon>
        <taxon>Streptophyta</taxon>
        <taxon>Embryophyta</taxon>
        <taxon>Tracheophyta</taxon>
        <taxon>Spermatophyta</taxon>
        <taxon>Magnoliopsida</taxon>
        <taxon>eudicotyledons</taxon>
        <taxon>Gunneridae</taxon>
        <taxon>Pentapetalae</taxon>
        <taxon>rosids</taxon>
        <taxon>Vitales</taxon>
        <taxon>Vitaceae</taxon>
        <taxon>Viteae</taxon>
        <taxon>Vitis</taxon>
    </lineage>
</organism>
<dbReference type="GO" id="GO:0007165">
    <property type="term" value="P:signal transduction"/>
    <property type="evidence" value="ECO:0007669"/>
    <property type="project" value="InterPro"/>
</dbReference>
<proteinExistence type="predicted"/>
<keyword evidence="1" id="KW-0520">NAD</keyword>
<dbReference type="Pfam" id="PF01582">
    <property type="entry name" value="TIR"/>
    <property type="match status" value="1"/>
</dbReference>
<sequence length="61" mass="7306">MALQVFYHVDPTEVRNHTGSYGKAFMEYEKDVSKEIREKVERWRAALKEAINLFGWHLHDQ</sequence>
<evidence type="ECO:0000313" key="4">
    <source>
        <dbReference type="Proteomes" id="UP000288805"/>
    </source>
</evidence>
<comment type="caution">
    <text evidence="3">The sequence shown here is derived from an EMBL/GenBank/DDBJ whole genome shotgun (WGS) entry which is preliminary data.</text>
</comment>